<dbReference type="EMBL" id="CAJVPS010005013">
    <property type="protein sequence ID" value="CAG8610495.1"/>
    <property type="molecule type" value="Genomic_DNA"/>
</dbReference>
<dbReference type="Proteomes" id="UP000789508">
    <property type="component" value="Unassembled WGS sequence"/>
</dbReference>
<protein>
    <submittedName>
        <fullName evidence="1">11856_t:CDS:1</fullName>
    </submittedName>
</protein>
<sequence length="101" mass="11741">TTSIEQDLANSEEDNIRNLIIDLTMKFPDPTIEQELNGYIKFNNMQIPTEEALNKMQIIEIILGEYQEYKKDNSNDTDKELPEISILKGLIGLKKFVNFFE</sequence>
<feature type="non-terminal residue" evidence="1">
    <location>
        <position position="1"/>
    </location>
</feature>
<reference evidence="1" key="1">
    <citation type="submission" date="2021-06" db="EMBL/GenBank/DDBJ databases">
        <authorList>
            <person name="Kallberg Y."/>
            <person name="Tangrot J."/>
            <person name="Rosling A."/>
        </authorList>
    </citation>
    <scope>NUCLEOTIDE SEQUENCE</scope>
    <source>
        <strain evidence="1">FL130A</strain>
    </source>
</reference>
<dbReference type="OrthoDB" id="2426062at2759"/>
<comment type="caution">
    <text evidence="1">The sequence shown here is derived from an EMBL/GenBank/DDBJ whole genome shotgun (WGS) entry which is preliminary data.</text>
</comment>
<name>A0A9N9CSI0_9GLOM</name>
<evidence type="ECO:0000313" key="2">
    <source>
        <dbReference type="Proteomes" id="UP000789508"/>
    </source>
</evidence>
<accession>A0A9N9CSI0</accession>
<dbReference type="AlphaFoldDB" id="A0A9N9CSI0"/>
<gene>
    <name evidence="1" type="ORF">ALEPTO_LOCUS8540</name>
</gene>
<evidence type="ECO:0000313" key="1">
    <source>
        <dbReference type="EMBL" id="CAG8610495.1"/>
    </source>
</evidence>
<organism evidence="1 2">
    <name type="scientific">Ambispora leptoticha</name>
    <dbReference type="NCBI Taxonomy" id="144679"/>
    <lineage>
        <taxon>Eukaryota</taxon>
        <taxon>Fungi</taxon>
        <taxon>Fungi incertae sedis</taxon>
        <taxon>Mucoromycota</taxon>
        <taxon>Glomeromycotina</taxon>
        <taxon>Glomeromycetes</taxon>
        <taxon>Archaeosporales</taxon>
        <taxon>Ambisporaceae</taxon>
        <taxon>Ambispora</taxon>
    </lineage>
</organism>
<keyword evidence="2" id="KW-1185">Reference proteome</keyword>
<proteinExistence type="predicted"/>